<protein>
    <submittedName>
        <fullName evidence="2">Uncharacterized protein</fullName>
    </submittedName>
</protein>
<keyword evidence="1" id="KW-0175">Coiled coil</keyword>
<proteinExistence type="predicted"/>
<organism evidence="2">
    <name type="scientific">hydrothermal vent metagenome</name>
    <dbReference type="NCBI Taxonomy" id="652676"/>
    <lineage>
        <taxon>unclassified sequences</taxon>
        <taxon>metagenomes</taxon>
        <taxon>ecological metagenomes</taxon>
    </lineage>
</organism>
<evidence type="ECO:0000313" key="2">
    <source>
        <dbReference type="EMBL" id="VAW29303.1"/>
    </source>
</evidence>
<feature type="non-terminal residue" evidence="2">
    <location>
        <position position="1"/>
    </location>
</feature>
<dbReference type="EMBL" id="UOES01000545">
    <property type="protein sequence ID" value="VAW29303.1"/>
    <property type="molecule type" value="Genomic_DNA"/>
</dbReference>
<dbReference type="AlphaFoldDB" id="A0A3B0UM43"/>
<sequence length="100" mass="11329">SDQVAVLGDKNKELEDEVVQAKEDYKKLLESKGGVGAPTATKPVNDGELQKGVRKIFDDLRNNYEGKNRNQTKYEDAKIRVLLEQFLGTFPFLVEGMKRK</sequence>
<name>A0A3B0UM43_9ZZZZ</name>
<accession>A0A3B0UM43</accession>
<evidence type="ECO:0000256" key="1">
    <source>
        <dbReference type="SAM" id="Coils"/>
    </source>
</evidence>
<gene>
    <name evidence="2" type="ORF">MNBD_BACTEROID06-1415</name>
</gene>
<feature type="coiled-coil region" evidence="1">
    <location>
        <begin position="4"/>
        <end position="31"/>
    </location>
</feature>
<reference evidence="2" key="1">
    <citation type="submission" date="2018-06" db="EMBL/GenBank/DDBJ databases">
        <authorList>
            <person name="Zhirakovskaya E."/>
        </authorList>
    </citation>
    <scope>NUCLEOTIDE SEQUENCE</scope>
</reference>